<evidence type="ECO:0000256" key="1">
    <source>
        <dbReference type="ARBA" id="ARBA00023002"/>
    </source>
</evidence>
<dbReference type="InterPro" id="IPR011128">
    <property type="entry name" value="G3P_DH_NAD-dep_N"/>
</dbReference>
<sequence>MRIAVLGGGNGSMAAAADFALGGHEVALWRRGEAEVAQHRDLGNRLVIRDGKGRHEAQLALVTTDLAEAMEGAALIFCPVPAPAHADIAARVAPHLRPGQVVHLPPGTMGSLVFARAAQAAGTVKGVAFAESGTLPWLVRKHGFNEMVISGRTTRLPTGVFPLTLQDHALEVIGLAFPGAVEACGDALSGALMNAGPIIHPPLITMNAGPLEHFPAWDIHNEGTQPSIRRVTDALDAERMKVREALGYGAPHFPLADHYSEDGEEWMYGRKAHSDLTDSGDWREKIVLTQHRYMLEDVRFGLSLLVSAAHLAGVSVPVAEGLLAVGSSICDEDFMRTGRPLAAVGLDGMSPEELRETMQSGFAA</sequence>
<protein>
    <submittedName>
        <fullName evidence="4">Glycerol-3-phosphate dehydrogenase</fullName>
    </submittedName>
</protein>
<dbReference type="SUPFAM" id="SSF48179">
    <property type="entry name" value="6-phosphogluconate dehydrogenase C-terminal domain-like"/>
    <property type="match status" value="1"/>
</dbReference>
<organism evidence="4 5">
    <name type="scientific">Paracoccus litorisediminis</name>
    <dbReference type="NCBI Taxonomy" id="2006130"/>
    <lineage>
        <taxon>Bacteria</taxon>
        <taxon>Pseudomonadati</taxon>
        <taxon>Pseudomonadota</taxon>
        <taxon>Alphaproteobacteria</taxon>
        <taxon>Rhodobacterales</taxon>
        <taxon>Paracoccaceae</taxon>
        <taxon>Paracoccus</taxon>
    </lineage>
</organism>
<dbReference type="Proteomes" id="UP000449846">
    <property type="component" value="Unassembled WGS sequence"/>
</dbReference>
<keyword evidence="1" id="KW-0560">Oxidoreductase</keyword>
<dbReference type="GO" id="GO:0016616">
    <property type="term" value="F:oxidoreductase activity, acting on the CH-OH group of donors, NAD or NADP as acceptor"/>
    <property type="evidence" value="ECO:0007669"/>
    <property type="project" value="InterPro"/>
</dbReference>
<evidence type="ECO:0000259" key="2">
    <source>
        <dbReference type="Pfam" id="PF01210"/>
    </source>
</evidence>
<reference evidence="4 5" key="1">
    <citation type="submission" date="2019-11" db="EMBL/GenBank/DDBJ databases">
        <authorList>
            <person name="Dong K."/>
        </authorList>
    </citation>
    <scope>NUCLEOTIDE SEQUENCE [LARGE SCALE GENOMIC DNA]</scope>
    <source>
        <strain evidence="4 5">NBRC 112902</strain>
    </source>
</reference>
<dbReference type="AlphaFoldDB" id="A0A844HRR3"/>
<dbReference type="Pfam" id="PF02317">
    <property type="entry name" value="Octopine_DH"/>
    <property type="match status" value="1"/>
</dbReference>
<dbReference type="InterPro" id="IPR051729">
    <property type="entry name" value="Opine/Lysopine_DH"/>
</dbReference>
<gene>
    <name evidence="4" type="ORF">GL300_14035</name>
</gene>
<feature type="domain" description="Glycerol-3-phosphate dehydrogenase NAD-dependent N-terminal" evidence="2">
    <location>
        <begin position="3"/>
        <end position="101"/>
    </location>
</feature>
<dbReference type="GO" id="GO:0046168">
    <property type="term" value="P:glycerol-3-phosphate catabolic process"/>
    <property type="evidence" value="ECO:0007669"/>
    <property type="project" value="InterPro"/>
</dbReference>
<dbReference type="Pfam" id="PF01210">
    <property type="entry name" value="NAD_Gly3P_dh_N"/>
    <property type="match status" value="1"/>
</dbReference>
<comment type="caution">
    <text evidence="4">The sequence shown here is derived from an EMBL/GenBank/DDBJ whole genome shotgun (WGS) entry which is preliminary data.</text>
</comment>
<dbReference type="RefSeq" id="WP_155040273.1">
    <property type="nucleotide sequence ID" value="NZ_JBHGCD010000015.1"/>
</dbReference>
<dbReference type="SUPFAM" id="SSF51735">
    <property type="entry name" value="NAD(P)-binding Rossmann-fold domains"/>
    <property type="match status" value="1"/>
</dbReference>
<dbReference type="OrthoDB" id="6135265at2"/>
<evidence type="ECO:0000313" key="5">
    <source>
        <dbReference type="Proteomes" id="UP000449846"/>
    </source>
</evidence>
<dbReference type="InterPro" id="IPR036291">
    <property type="entry name" value="NAD(P)-bd_dom_sf"/>
</dbReference>
<name>A0A844HRR3_9RHOB</name>
<dbReference type="PANTHER" id="PTHR38015">
    <property type="entry name" value="BLR6086 PROTEIN"/>
    <property type="match status" value="1"/>
</dbReference>
<evidence type="ECO:0000259" key="3">
    <source>
        <dbReference type="Pfam" id="PF02317"/>
    </source>
</evidence>
<dbReference type="Gene3D" id="1.10.1040.10">
    <property type="entry name" value="N-(1-d-carboxylethyl)-l-norvaline Dehydrogenase, domain 2"/>
    <property type="match status" value="1"/>
</dbReference>
<accession>A0A844HRR3</accession>
<proteinExistence type="predicted"/>
<dbReference type="InterPro" id="IPR013328">
    <property type="entry name" value="6PGD_dom2"/>
</dbReference>
<feature type="domain" description="Opine dehydrogenase" evidence="3">
    <location>
        <begin position="184"/>
        <end position="329"/>
    </location>
</feature>
<dbReference type="Gene3D" id="3.40.50.720">
    <property type="entry name" value="NAD(P)-binding Rossmann-like Domain"/>
    <property type="match status" value="1"/>
</dbReference>
<evidence type="ECO:0000313" key="4">
    <source>
        <dbReference type="EMBL" id="MTH60331.1"/>
    </source>
</evidence>
<keyword evidence="5" id="KW-1185">Reference proteome</keyword>
<dbReference type="GO" id="GO:0051287">
    <property type="term" value="F:NAD binding"/>
    <property type="evidence" value="ECO:0007669"/>
    <property type="project" value="InterPro"/>
</dbReference>
<dbReference type="EMBL" id="WMIG01000007">
    <property type="protein sequence ID" value="MTH60331.1"/>
    <property type="molecule type" value="Genomic_DNA"/>
</dbReference>
<dbReference type="PANTHER" id="PTHR38015:SF1">
    <property type="entry name" value="OPINE DEHYDROGENASE DOMAIN-CONTAINING PROTEIN"/>
    <property type="match status" value="1"/>
</dbReference>
<dbReference type="InterPro" id="IPR008927">
    <property type="entry name" value="6-PGluconate_DH-like_C_sf"/>
</dbReference>
<dbReference type="InterPro" id="IPR003421">
    <property type="entry name" value="Opine_DH"/>
</dbReference>